<protein>
    <submittedName>
        <fullName evidence="2">Uncharacterized protein</fullName>
    </submittedName>
</protein>
<dbReference type="EMBL" id="JACHJS010000001">
    <property type="protein sequence ID" value="MBB4969218.1"/>
    <property type="molecule type" value="Genomic_DNA"/>
</dbReference>
<keyword evidence="3" id="KW-1185">Reference proteome</keyword>
<proteinExistence type="predicted"/>
<evidence type="ECO:0000313" key="2">
    <source>
        <dbReference type="EMBL" id="MBB4969218.1"/>
    </source>
</evidence>
<sequence>MTISQVPDQSSYDAPTVRTKPVTVPTPAPAPVQPQTPPAEAPRKRKSTLRRLARRIVGPTILTKK</sequence>
<name>A0A7W7T9V1_9PSEU</name>
<evidence type="ECO:0000313" key="3">
    <source>
        <dbReference type="Proteomes" id="UP000542674"/>
    </source>
</evidence>
<accession>A0A7W7T9V1</accession>
<feature type="region of interest" description="Disordered" evidence="1">
    <location>
        <begin position="1"/>
        <end position="65"/>
    </location>
</feature>
<feature type="compositionally biased region" description="Basic residues" evidence="1">
    <location>
        <begin position="43"/>
        <end position="54"/>
    </location>
</feature>
<dbReference type="Proteomes" id="UP000542674">
    <property type="component" value="Unassembled WGS sequence"/>
</dbReference>
<organism evidence="2 3">
    <name type="scientific">Saccharothrix violaceirubra</name>
    <dbReference type="NCBI Taxonomy" id="413306"/>
    <lineage>
        <taxon>Bacteria</taxon>
        <taxon>Bacillati</taxon>
        <taxon>Actinomycetota</taxon>
        <taxon>Actinomycetes</taxon>
        <taxon>Pseudonocardiales</taxon>
        <taxon>Pseudonocardiaceae</taxon>
        <taxon>Saccharothrix</taxon>
    </lineage>
</organism>
<feature type="compositionally biased region" description="Low complexity" evidence="1">
    <location>
        <begin position="14"/>
        <end position="23"/>
    </location>
</feature>
<gene>
    <name evidence="2" type="ORF">F4559_006577</name>
</gene>
<feature type="compositionally biased region" description="Pro residues" evidence="1">
    <location>
        <begin position="24"/>
        <end position="40"/>
    </location>
</feature>
<dbReference type="RefSeq" id="WP_184674908.1">
    <property type="nucleotide sequence ID" value="NZ_BAABAI010000021.1"/>
</dbReference>
<comment type="caution">
    <text evidence="2">The sequence shown here is derived from an EMBL/GenBank/DDBJ whole genome shotgun (WGS) entry which is preliminary data.</text>
</comment>
<feature type="compositionally biased region" description="Polar residues" evidence="1">
    <location>
        <begin position="1"/>
        <end position="13"/>
    </location>
</feature>
<reference evidence="2 3" key="1">
    <citation type="submission" date="2020-08" db="EMBL/GenBank/DDBJ databases">
        <title>Sequencing the genomes of 1000 actinobacteria strains.</title>
        <authorList>
            <person name="Klenk H.-P."/>
        </authorList>
    </citation>
    <scope>NUCLEOTIDE SEQUENCE [LARGE SCALE GENOMIC DNA]</scope>
    <source>
        <strain evidence="2 3">DSM 45084</strain>
    </source>
</reference>
<evidence type="ECO:0000256" key="1">
    <source>
        <dbReference type="SAM" id="MobiDB-lite"/>
    </source>
</evidence>
<dbReference type="AlphaFoldDB" id="A0A7W7T9V1"/>